<keyword evidence="13" id="KW-1185">Reference proteome</keyword>
<dbReference type="SUPFAM" id="SSF52540">
    <property type="entry name" value="P-loop containing nucleoside triphosphate hydrolases"/>
    <property type="match status" value="1"/>
</dbReference>
<dbReference type="InterPro" id="IPR007409">
    <property type="entry name" value="Restrct_endonuc_type1_HsdR_N"/>
</dbReference>
<dbReference type="EC" id="3.1.21.3" evidence="10"/>
<dbReference type="Gene3D" id="3.40.50.300">
    <property type="entry name" value="P-loop containing nucleotide triphosphate hydrolases"/>
    <property type="match status" value="2"/>
</dbReference>
<dbReference type="Pfam" id="PF22679">
    <property type="entry name" value="T1R_D3-like"/>
    <property type="match status" value="1"/>
</dbReference>
<dbReference type="InterPro" id="IPR027417">
    <property type="entry name" value="P-loop_NTPase"/>
</dbReference>
<dbReference type="InterPro" id="IPR051268">
    <property type="entry name" value="Type-I_R_enzyme_R_subunit"/>
</dbReference>
<dbReference type="SMART" id="SM00487">
    <property type="entry name" value="DEXDc"/>
    <property type="match status" value="1"/>
</dbReference>
<dbReference type="PANTHER" id="PTHR30195:SF16">
    <property type="entry name" value="TYPE I RESTRICTION ENZYME ENDONUCLEASE SUBUNIT"/>
    <property type="match status" value="1"/>
</dbReference>
<dbReference type="CDD" id="cd22332">
    <property type="entry name" value="HsdR_N"/>
    <property type="match status" value="1"/>
</dbReference>
<evidence type="ECO:0000256" key="1">
    <source>
        <dbReference type="ARBA" id="ARBA00000851"/>
    </source>
</evidence>
<evidence type="ECO:0000256" key="8">
    <source>
        <dbReference type="ARBA" id="ARBA00022840"/>
    </source>
</evidence>
<dbReference type="GO" id="GO:0009035">
    <property type="term" value="F:type I site-specific deoxyribonuclease activity"/>
    <property type="evidence" value="ECO:0007669"/>
    <property type="project" value="UniProtKB-EC"/>
</dbReference>
<keyword evidence="6" id="KW-0255">Endonuclease</keyword>
<evidence type="ECO:0000259" key="11">
    <source>
        <dbReference type="PROSITE" id="PS51192"/>
    </source>
</evidence>
<dbReference type="EMBL" id="ANOH01000228">
    <property type="protein sequence ID" value="EMI55090.1"/>
    <property type="molecule type" value="Genomic_DNA"/>
</dbReference>
<dbReference type="CDD" id="cd18800">
    <property type="entry name" value="SF2_C_EcoR124I-like"/>
    <property type="match status" value="1"/>
</dbReference>
<comment type="catalytic activity">
    <reaction evidence="1 10">
        <text>Endonucleolytic cleavage of DNA to give random double-stranded fragments with terminal 5'-phosphates, ATP is simultaneously hydrolyzed.</text>
        <dbReference type="EC" id="3.1.21.3"/>
    </reaction>
</comment>
<dbReference type="AlphaFoldDB" id="M5U0W8"/>
<dbReference type="GO" id="GO:0005524">
    <property type="term" value="F:ATP binding"/>
    <property type="evidence" value="ECO:0007669"/>
    <property type="project" value="UniProtKB-KW"/>
</dbReference>
<evidence type="ECO:0000256" key="6">
    <source>
        <dbReference type="ARBA" id="ARBA00022759"/>
    </source>
</evidence>
<comment type="function">
    <text evidence="10">Subunit R is required for both nuclease and ATPase activities, but not for modification.</text>
</comment>
<dbReference type="RefSeq" id="WP_008680545.1">
    <property type="nucleotide sequence ID" value="NZ_ANOH01000228.1"/>
</dbReference>
<reference evidence="12 13" key="1">
    <citation type="journal article" date="2013" name="Mar. Genomics">
        <title>Expression of sulfatases in Rhodopirellula baltica and the diversity of sulfatases in the genus Rhodopirellula.</title>
        <authorList>
            <person name="Wegner C.E."/>
            <person name="Richter-Heitmann T."/>
            <person name="Klindworth A."/>
            <person name="Klockow C."/>
            <person name="Richter M."/>
            <person name="Achstetter T."/>
            <person name="Glockner F.O."/>
            <person name="Harder J."/>
        </authorList>
    </citation>
    <scope>NUCLEOTIDE SEQUENCE [LARGE SCALE GENOMIC DNA]</scope>
    <source>
        <strain evidence="12 13">SM41</strain>
    </source>
</reference>
<dbReference type="OrthoDB" id="9758243at2"/>
<dbReference type="InterPro" id="IPR022625">
    <property type="entry name" value="TypeI_RM_Rsu_C"/>
</dbReference>
<dbReference type="Pfam" id="PF04471">
    <property type="entry name" value="Mrr_cat"/>
    <property type="match status" value="1"/>
</dbReference>
<dbReference type="Gene3D" id="3.90.1570.50">
    <property type="match status" value="1"/>
</dbReference>
<dbReference type="PANTHER" id="PTHR30195">
    <property type="entry name" value="TYPE I SITE-SPECIFIC DEOXYRIBONUCLEASE PROTEIN SUBUNIT M AND R"/>
    <property type="match status" value="1"/>
</dbReference>
<dbReference type="Pfam" id="PF04313">
    <property type="entry name" value="HSDR_N"/>
    <property type="match status" value="1"/>
</dbReference>
<evidence type="ECO:0000313" key="13">
    <source>
        <dbReference type="Proteomes" id="UP000011885"/>
    </source>
</evidence>
<dbReference type="NCBIfam" id="TIGR00348">
    <property type="entry name" value="hsdR"/>
    <property type="match status" value="1"/>
</dbReference>
<gene>
    <name evidence="12" type="ORF">RSSM_03414</name>
</gene>
<evidence type="ECO:0000256" key="5">
    <source>
        <dbReference type="ARBA" id="ARBA00022747"/>
    </source>
</evidence>
<evidence type="ECO:0000256" key="10">
    <source>
        <dbReference type="RuleBase" id="RU364115"/>
    </source>
</evidence>
<protein>
    <recommendedName>
        <fullName evidence="10">Type I restriction enzyme endonuclease subunit</fullName>
        <shortName evidence="10">R protein</shortName>
        <ecNumber evidence="10">3.1.21.3</ecNumber>
    </recommendedName>
</protein>
<dbReference type="PROSITE" id="PS51192">
    <property type="entry name" value="HELICASE_ATP_BIND_1"/>
    <property type="match status" value="1"/>
</dbReference>
<dbReference type="InterPro" id="IPR004473">
    <property type="entry name" value="Restrct_endonuc_typeI_HsdR"/>
</dbReference>
<keyword evidence="4 10" id="KW-0547">Nucleotide-binding</keyword>
<dbReference type="PATRIC" id="fig|1263870.3.peg.3630"/>
<organism evidence="12 13">
    <name type="scientific">Rhodopirellula sallentina SM41</name>
    <dbReference type="NCBI Taxonomy" id="1263870"/>
    <lineage>
        <taxon>Bacteria</taxon>
        <taxon>Pseudomonadati</taxon>
        <taxon>Planctomycetota</taxon>
        <taxon>Planctomycetia</taxon>
        <taxon>Pirellulales</taxon>
        <taxon>Pirellulaceae</taxon>
        <taxon>Rhodopirellula</taxon>
    </lineage>
</organism>
<evidence type="ECO:0000313" key="12">
    <source>
        <dbReference type="EMBL" id="EMI55090.1"/>
    </source>
</evidence>
<dbReference type="InterPro" id="IPR007560">
    <property type="entry name" value="Restrct_endonuc_IV_Mrr"/>
</dbReference>
<comment type="similarity">
    <text evidence="2 10">Belongs to the HsdR family.</text>
</comment>
<evidence type="ECO:0000256" key="9">
    <source>
        <dbReference type="ARBA" id="ARBA00023125"/>
    </source>
</evidence>
<evidence type="ECO:0000256" key="3">
    <source>
        <dbReference type="ARBA" id="ARBA00022722"/>
    </source>
</evidence>
<keyword evidence="5 10" id="KW-0680">Restriction system</keyword>
<dbReference type="Pfam" id="PF12008">
    <property type="entry name" value="EcoR124_C"/>
    <property type="match status" value="1"/>
</dbReference>
<evidence type="ECO:0000256" key="4">
    <source>
        <dbReference type="ARBA" id="ARBA00022741"/>
    </source>
</evidence>
<comment type="caution">
    <text evidence="12">The sequence shown here is derived from an EMBL/GenBank/DDBJ whole genome shotgun (WGS) entry which is preliminary data.</text>
</comment>
<keyword evidence="8 10" id="KW-0067">ATP-binding</keyword>
<proteinExistence type="inferred from homology"/>
<sequence length="1237" mass="142414">MPALDFKEIAQANKADGDQDQFEFFARDFLKHLGYEIIIEPSRGPDDGRDLVVEETRTGVGGKTQVRWLVSCKHNAHSKNQAAVGVDDEVDIEGRVRQHQCQGFIAFYSTLPSSGLMRKLESLECELQVFDREKIESSLLGDENGGLTLVERYFPLSAAEWRERKLRKRAQDSQQEFCFFLPNQTMNSFDQGEFKQQLADLVGATADQVHVAGLEDGSVRVTIEAPLWLGAVLVRPTQNAALQSMGIKTWTTTATESAFTPMERPTDHRLEDTTDAPIQSEAQLEESLIERLGGLGYTRVAIPDEAALLANLKKQLEKHNDAVFSDEEFAKVLNHLDKGNVFERAKILRDRFNLTRDDGSSFYVEFLNVDRWCQNEYQVANQITMDGSYKNRYDVTLLVNGLPLVQIELKRRGLELKEAFNQINRYQRHSFWANTALFNYVQIFVISNGVNTKYYANNRNQHFKQTFYWAREDNDLITQLDQFADTFLEKCHVSKMICRYIVLQETDKVLMILRPYQYYAVEKMIRQVKTHSGNGYIWHTTGSGKTLTSFKASQILQDLPDVDKVVFVVDRADLDYQTTVEFNAFSKGSVDGTDNTKSLVKQLTDSTSLIVTTIQKLNNAINPKSRHLAKMQAIADKRIIFIFDECHRSQFGETHKRITQFFQNFQMFGFTGTPIFADNASKNELGKRTTKDLFGECLHKYVITNAIKDENVLKFSVEYWGRLRRKDGSLIDEKVASINTKEFFEDEDRIEKIVDWIIENHDRKTHHKAFTAILAVGSVDALITYYEKFREKKEAGEHKLRVVTVFSFTDNEEDADADGLIGEPDFDIRTDDTDPKKRHTRERLDEFIADYNALFGTAYSTRDNTFYSYYKDIGKRIKDRERKKFKQKDRVDILLVVNMFLTGFDAKKVNTLYVDKNLKYHGLIQAYSRTNRILDSLKSQGNVVCFRNLKVNTDKAIGLFSNKQASETILIEPYEDYVKAFNDGVKVLLGIAPTVDSVNDLQSEDDILRFVQAFRDLIRAMNVLKTFSQFTFADLYMKEQTFEDYKSKYLDIFDRTRAEPEQAASIVKDVDFELELIHRDEINVAYILKLLAELHAAQNSDSDEERKKVGDKKRGILDLLGSETQLRSKRVLIEQFINRNMPQLKPDADVEDAFRDYWDSARTAEFEELCKSEGLVPDAILKVLDQYHFTGRMPLRDDIVASMTAKPKILERKKVTERIIGKLLDFIQTFEDSIGEV</sequence>
<name>M5U0W8_9BACT</name>
<keyword evidence="7 10" id="KW-0378">Hydrolase</keyword>
<dbReference type="InterPro" id="IPR014001">
    <property type="entry name" value="Helicase_ATP-bd"/>
</dbReference>
<keyword evidence="9 10" id="KW-0238">DNA-binding</keyword>
<evidence type="ECO:0000256" key="2">
    <source>
        <dbReference type="ARBA" id="ARBA00008598"/>
    </source>
</evidence>
<comment type="subunit">
    <text evidence="10">The type I restriction/modification system is composed of three polypeptides R, M and S.</text>
</comment>
<evidence type="ECO:0000256" key="7">
    <source>
        <dbReference type="ARBA" id="ARBA00022801"/>
    </source>
</evidence>
<accession>M5U0W8</accession>
<dbReference type="Proteomes" id="UP000011885">
    <property type="component" value="Unassembled WGS sequence"/>
</dbReference>
<dbReference type="GO" id="GO:0003677">
    <property type="term" value="F:DNA binding"/>
    <property type="evidence" value="ECO:0007669"/>
    <property type="project" value="UniProtKB-KW"/>
</dbReference>
<dbReference type="Pfam" id="PF18766">
    <property type="entry name" value="SWI2_SNF2"/>
    <property type="match status" value="1"/>
</dbReference>
<dbReference type="Gene3D" id="1.20.58.2040">
    <property type="match status" value="1"/>
</dbReference>
<keyword evidence="3" id="KW-0540">Nuclease</keyword>
<dbReference type="GO" id="GO:0009307">
    <property type="term" value="P:DNA restriction-modification system"/>
    <property type="evidence" value="ECO:0007669"/>
    <property type="project" value="UniProtKB-KW"/>
</dbReference>
<dbReference type="InterPro" id="IPR055180">
    <property type="entry name" value="HsdR_RecA-like_helicase_dom_2"/>
</dbReference>
<dbReference type="InterPro" id="IPR040980">
    <property type="entry name" value="SWI2_SNF2"/>
</dbReference>
<feature type="domain" description="Helicase ATP-binding" evidence="11">
    <location>
        <begin position="526"/>
        <end position="692"/>
    </location>
</feature>